<proteinExistence type="predicted"/>
<comment type="subcellular location">
    <subcellularLocation>
        <location evidence="1">Membrane</location>
        <topology evidence="1">Multi-pass membrane protein</topology>
    </subcellularLocation>
</comment>
<evidence type="ECO:0000256" key="1">
    <source>
        <dbReference type="ARBA" id="ARBA00004141"/>
    </source>
</evidence>
<dbReference type="GO" id="GO:0046873">
    <property type="term" value="F:metal ion transmembrane transporter activity"/>
    <property type="evidence" value="ECO:0007669"/>
    <property type="project" value="InterPro"/>
</dbReference>
<feature type="transmembrane region" description="Helical" evidence="5">
    <location>
        <begin position="61"/>
        <end position="82"/>
    </location>
</feature>
<dbReference type="OrthoDB" id="2830640at2759"/>
<sequence length="113" mass="12601">MSFFSSEIALATKADGAAMKTIALVTLTFLPATFVTALLGMNFFSVDSGPTGGHLKTSKDLWIYFVVAVPLTTMVLCFWWWWQKKEETKAKYTNKTGWNQDVEMPELGGKLPV</sequence>
<evidence type="ECO:0000256" key="3">
    <source>
        <dbReference type="ARBA" id="ARBA00022989"/>
    </source>
</evidence>
<dbReference type="InterPro" id="IPR002523">
    <property type="entry name" value="MgTranspt_CorA/ZnTranspt_ZntB"/>
</dbReference>
<feature type="transmembrane region" description="Helical" evidence="5">
    <location>
        <begin position="21"/>
        <end position="41"/>
    </location>
</feature>
<protein>
    <submittedName>
        <fullName evidence="6">Uncharacterized protein</fullName>
    </submittedName>
</protein>
<reference evidence="6 7" key="1">
    <citation type="journal article" date="2014" name="BMC Genomics">
        <title>Genome sequencing of four Aureobasidium pullulans varieties: biotechnological potential, stress tolerance, and description of new species.</title>
        <authorList>
            <person name="Gostin Ar C."/>
            <person name="Ohm R.A."/>
            <person name="Kogej T."/>
            <person name="Sonjak S."/>
            <person name="Turk M."/>
            <person name="Zajc J."/>
            <person name="Zalar P."/>
            <person name="Grube M."/>
            <person name="Sun H."/>
            <person name="Han J."/>
            <person name="Sharma A."/>
            <person name="Chiniquy J."/>
            <person name="Ngan C.Y."/>
            <person name="Lipzen A."/>
            <person name="Barry K."/>
            <person name="Grigoriev I.V."/>
            <person name="Gunde-Cimerman N."/>
        </authorList>
    </citation>
    <scope>NUCLEOTIDE SEQUENCE [LARGE SCALE GENOMIC DNA]</scope>
    <source>
        <strain evidence="6 7">CBS 147.97</strain>
    </source>
</reference>
<evidence type="ECO:0000256" key="2">
    <source>
        <dbReference type="ARBA" id="ARBA00022692"/>
    </source>
</evidence>
<evidence type="ECO:0000313" key="6">
    <source>
        <dbReference type="EMBL" id="KEQ72225.1"/>
    </source>
</evidence>
<keyword evidence="7" id="KW-1185">Reference proteome</keyword>
<dbReference type="GO" id="GO:0016020">
    <property type="term" value="C:membrane"/>
    <property type="evidence" value="ECO:0007669"/>
    <property type="project" value="UniProtKB-SubCell"/>
</dbReference>
<dbReference type="RefSeq" id="XP_013426450.1">
    <property type="nucleotide sequence ID" value="XM_013570996.1"/>
</dbReference>
<keyword evidence="3 5" id="KW-1133">Transmembrane helix</keyword>
<evidence type="ECO:0000256" key="4">
    <source>
        <dbReference type="ARBA" id="ARBA00023136"/>
    </source>
</evidence>
<dbReference type="SUPFAM" id="SSF144083">
    <property type="entry name" value="Magnesium transport protein CorA, transmembrane region"/>
    <property type="match status" value="1"/>
</dbReference>
<dbReference type="AlphaFoldDB" id="A0A074WGM0"/>
<keyword evidence="4 5" id="KW-0472">Membrane</keyword>
<gene>
    <name evidence="6" type="ORF">M436DRAFT_83119</name>
</gene>
<name>A0A074WGM0_9PEZI</name>
<accession>A0A074WGM0</accession>
<dbReference type="Proteomes" id="UP000027730">
    <property type="component" value="Unassembled WGS sequence"/>
</dbReference>
<organism evidence="6 7">
    <name type="scientific">Aureobasidium namibiae CBS 147.97</name>
    <dbReference type="NCBI Taxonomy" id="1043004"/>
    <lineage>
        <taxon>Eukaryota</taxon>
        <taxon>Fungi</taxon>
        <taxon>Dikarya</taxon>
        <taxon>Ascomycota</taxon>
        <taxon>Pezizomycotina</taxon>
        <taxon>Dothideomycetes</taxon>
        <taxon>Dothideomycetidae</taxon>
        <taxon>Dothideales</taxon>
        <taxon>Saccotheciaceae</taxon>
        <taxon>Aureobasidium</taxon>
    </lineage>
</organism>
<dbReference type="Pfam" id="PF01544">
    <property type="entry name" value="CorA"/>
    <property type="match status" value="1"/>
</dbReference>
<evidence type="ECO:0000313" key="7">
    <source>
        <dbReference type="Proteomes" id="UP000027730"/>
    </source>
</evidence>
<dbReference type="HOGENOM" id="CLU_2133034_0_0_1"/>
<dbReference type="InterPro" id="IPR045863">
    <property type="entry name" value="CorA_TM1_TM2"/>
</dbReference>
<dbReference type="Gene3D" id="1.20.58.340">
    <property type="entry name" value="Magnesium transport protein CorA, transmembrane region"/>
    <property type="match status" value="1"/>
</dbReference>
<evidence type="ECO:0000256" key="5">
    <source>
        <dbReference type="SAM" id="Phobius"/>
    </source>
</evidence>
<dbReference type="EMBL" id="KL584712">
    <property type="protein sequence ID" value="KEQ72225.1"/>
    <property type="molecule type" value="Genomic_DNA"/>
</dbReference>
<keyword evidence="2 5" id="KW-0812">Transmembrane</keyword>
<dbReference type="GeneID" id="25417111"/>